<dbReference type="EMBL" id="AOFD01000101">
    <property type="protein sequence ID" value="ELT42642.1"/>
    <property type="molecule type" value="Genomic_DNA"/>
</dbReference>
<accession>L8TIU5</accession>
<proteinExistence type="predicted"/>
<evidence type="ECO:0000256" key="1">
    <source>
        <dbReference type="SAM" id="MobiDB-lite"/>
    </source>
</evidence>
<feature type="region of interest" description="Disordered" evidence="1">
    <location>
        <begin position="46"/>
        <end position="69"/>
    </location>
</feature>
<feature type="region of interest" description="Disordered" evidence="1">
    <location>
        <begin position="1"/>
        <end position="21"/>
    </location>
</feature>
<name>L8TIU5_9MICC</name>
<sequence length="69" mass="7479">MVCQKLSPDVTDSAPKDSPYSPVAMLMEIPTRTAGDPRRSMVQLNHSEGGRLKPGRSCRGQAQARAELP</sequence>
<dbReference type="Proteomes" id="UP000011189">
    <property type="component" value="Unassembled WGS sequence"/>
</dbReference>
<dbReference type="AlphaFoldDB" id="L8TIU5"/>
<evidence type="ECO:0000313" key="3">
    <source>
        <dbReference type="Proteomes" id="UP000011189"/>
    </source>
</evidence>
<keyword evidence="3" id="KW-1185">Reference proteome</keyword>
<comment type="caution">
    <text evidence="2">The sequence shown here is derived from an EMBL/GenBank/DDBJ whole genome shotgun (WGS) entry which is preliminary data.</text>
</comment>
<evidence type="ECO:0000313" key="2">
    <source>
        <dbReference type="EMBL" id="ELT42642.1"/>
    </source>
</evidence>
<organism evidence="2 3">
    <name type="scientific">Arthrobacter nitrophenolicus</name>
    <dbReference type="NCBI Taxonomy" id="683150"/>
    <lineage>
        <taxon>Bacteria</taxon>
        <taxon>Bacillati</taxon>
        <taxon>Actinomycetota</taxon>
        <taxon>Actinomycetes</taxon>
        <taxon>Micrococcales</taxon>
        <taxon>Micrococcaceae</taxon>
        <taxon>Arthrobacter</taxon>
    </lineage>
</organism>
<protein>
    <submittedName>
        <fullName evidence="2">Uncharacterized protein</fullName>
    </submittedName>
</protein>
<reference evidence="3" key="1">
    <citation type="journal article" date="2013" name="Genome Announc.">
        <title>Draft Genome Sequence of the 2-Chloro-4-Nitrophenol-Degrading Bacterium Arthrobacter sp. Strain SJCon.</title>
        <authorList>
            <person name="Vikram S."/>
            <person name="Kumar S."/>
            <person name="Vaidya B."/>
            <person name="Pinnaka A.K."/>
            <person name="Raghava G.P."/>
        </authorList>
    </citation>
    <scope>NUCLEOTIDE SEQUENCE [LARGE SCALE GENOMIC DNA]</scope>
    <source>
        <strain evidence="3">SJCon</strain>
    </source>
</reference>
<gene>
    <name evidence="2" type="ORF">G205_23172</name>
</gene>